<gene>
    <name evidence="5" type="ORF">BDW59DRAFT_66755</name>
</gene>
<feature type="region of interest" description="Disordered" evidence="3">
    <location>
        <begin position="1424"/>
        <end position="1446"/>
    </location>
</feature>
<dbReference type="Pfam" id="PF05397">
    <property type="entry name" value="Med15_fungi"/>
    <property type="match status" value="1"/>
</dbReference>
<feature type="compositionally biased region" description="Low complexity" evidence="3">
    <location>
        <begin position="1331"/>
        <end position="1344"/>
    </location>
</feature>
<accession>A0ABR4IEA8</accession>
<dbReference type="InterPro" id="IPR008626">
    <property type="entry name" value="Mediator_Med15_fun"/>
</dbReference>
<feature type="domain" description="Mediator complex subunit 15 KIX" evidence="4">
    <location>
        <begin position="49"/>
        <end position="125"/>
    </location>
</feature>
<evidence type="ECO:0000313" key="5">
    <source>
        <dbReference type="EMBL" id="KAL2826055.1"/>
    </source>
</evidence>
<feature type="compositionally biased region" description="Low complexity" evidence="3">
    <location>
        <begin position="1114"/>
        <end position="1127"/>
    </location>
</feature>
<feature type="region of interest" description="Disordered" evidence="3">
    <location>
        <begin position="1082"/>
        <end position="1207"/>
    </location>
</feature>
<feature type="compositionally biased region" description="Low complexity" evidence="3">
    <location>
        <begin position="804"/>
        <end position="825"/>
    </location>
</feature>
<feature type="region of interest" description="Disordered" evidence="3">
    <location>
        <begin position="728"/>
        <end position="763"/>
    </location>
</feature>
<evidence type="ECO:0000259" key="4">
    <source>
        <dbReference type="Pfam" id="PF16987"/>
    </source>
</evidence>
<organism evidence="5 6">
    <name type="scientific">Aspergillus cavernicola</name>
    <dbReference type="NCBI Taxonomy" id="176166"/>
    <lineage>
        <taxon>Eukaryota</taxon>
        <taxon>Fungi</taxon>
        <taxon>Dikarya</taxon>
        <taxon>Ascomycota</taxon>
        <taxon>Pezizomycotina</taxon>
        <taxon>Eurotiomycetes</taxon>
        <taxon>Eurotiomycetidae</taxon>
        <taxon>Eurotiales</taxon>
        <taxon>Aspergillaceae</taxon>
        <taxon>Aspergillus</taxon>
        <taxon>Aspergillus subgen. Nidulantes</taxon>
    </lineage>
</organism>
<keyword evidence="6" id="KW-1185">Reference proteome</keyword>
<feature type="compositionally biased region" description="Polar residues" evidence="3">
    <location>
        <begin position="486"/>
        <end position="498"/>
    </location>
</feature>
<name>A0ABR4IEA8_9EURO</name>
<evidence type="ECO:0000256" key="2">
    <source>
        <dbReference type="ARBA" id="ARBA00023242"/>
    </source>
</evidence>
<feature type="compositionally biased region" description="Low complexity" evidence="3">
    <location>
        <begin position="1135"/>
        <end position="1145"/>
    </location>
</feature>
<feature type="region of interest" description="Disordered" evidence="3">
    <location>
        <begin position="415"/>
        <end position="527"/>
    </location>
</feature>
<dbReference type="Pfam" id="PF16987">
    <property type="entry name" value="KIX_2"/>
    <property type="match status" value="1"/>
</dbReference>
<comment type="caution">
    <text evidence="5">The sequence shown here is derived from an EMBL/GenBank/DDBJ whole genome shotgun (WGS) entry which is preliminary data.</text>
</comment>
<feature type="compositionally biased region" description="Low complexity" evidence="3">
    <location>
        <begin position="1186"/>
        <end position="1197"/>
    </location>
</feature>
<feature type="compositionally biased region" description="Polar residues" evidence="3">
    <location>
        <begin position="459"/>
        <end position="471"/>
    </location>
</feature>
<feature type="compositionally biased region" description="Low complexity" evidence="3">
    <location>
        <begin position="751"/>
        <end position="763"/>
    </location>
</feature>
<feature type="region of interest" description="Disordered" evidence="3">
    <location>
        <begin position="355"/>
        <end position="377"/>
    </location>
</feature>
<feature type="region of interest" description="Disordered" evidence="3">
    <location>
        <begin position="1297"/>
        <end position="1368"/>
    </location>
</feature>
<feature type="compositionally biased region" description="Low complexity" evidence="3">
    <location>
        <begin position="425"/>
        <end position="458"/>
    </location>
</feature>
<feature type="compositionally biased region" description="Low complexity" evidence="3">
    <location>
        <begin position="126"/>
        <end position="139"/>
    </location>
</feature>
<sequence>MNHANFSNVSAVMNTGAKPPGQMQGHKNDSIQYILSNVAQALQAQGPFNGWRAEVGVRDRTFKVHQMITSLRLIQPQVELRSAAQAAMNFEQKAFKEAATKADYDREFADKLVHIRDTRARQAAAMQGGMMQQGPATGMPGVGQSPFPQQMNRPMQASPMPNQQQMQMGMNDPNQQATMQQRQQQQQQQPQAMIQQQRAQQRPGGAAALNDDLNTLSPQEHENVCRVANQILQKTSPDDMNKIKVNLQNMSPEQKVYLSKKGMDPITYFFRCQALNQLRRYKRSRMEMARNSQSNGVDPANAMIGDPMMNPQQRQMFQNMVNMQQQRNSPFPIGNQQTIDPSAFIGNVENIQGQQADGLRSQEAGQLVVPASSSQMNQQPFTASQNMFQQVGQGNQVNMNNAISPQFLTQQHLPNAQAGPQDRTQQAAQFQPQSQTQTQAQRVQAAQKAQMAMSQAGQGNSHMQQPISQSPAMPMLNRPMAAPGQMSPSQAAAQVQPPSRQPGMGQHPPNAQQQGIQNRPHIPSTLPPHVQEQLAQMSTEQLTAFFMNQRRIATNPALARANAAQQAMAMQQSLSQANQSQQMVNGQMGNSQNMRASLGVQQQLAAMAGAQQPNQMMPGQQMSTQQRQQQHQQQQLYRLQLLRQHGGPGMEMTPEQSREMDRVPFPLAIFNNNPNAAPLPKNIKTWGQLKHLAATNIQLLGGMDIQKLMTLQKYHLAQLLKETSNRNLEQNGQPSWMSANFQGQPQPLTNPQQFQPGQQQPQFPMPQIRQITPQELQVARQRLGAQVENFTDEQLRDILRQRQMHAAQTRAAQALANQQNQQSQAQPPPPISVPPAATHVKLEPQAQQPVPQPTAQAQPAKPQAATSARTTKGPAPKQTPSVSKRKVQNEEPAVPQTSPIQASTQHVTSQGLPTTAPSRPTLPFTREQLSAMTRPQRAQLDAIIRRQQGQTRGTIQRAAAEDAWNHLPEKLSQLYNELAKNAPPEQPIAVTPEQRATMNQQLRDCTDYLGRLDALVQFISKIPNHEKNVRSILGMRIQLMRQFKPGPDWALNEQVTITPEYLTGTTNYIKKLFHHMIAKVNQQNQQQNQAPGQRSAASQGGPNMQQANQNMTPLNASNLQQLQQQEEALQRARRASSQTAASGASVIPPAPFGAPSPQGVPHAYGPGGIPPQELKLPPPKKRKQSHPSTTPVSGPSGPKAPAIKQATAEAKPVIGTFKCSVPECQYHYQGFTTQNDLDKHIEDNHKVEEPIDNALEFALESFSTLVKEEKADAQGSTKGLGFTIDMPFLASNKAGSLTKHEETTPMGRVSSQLAAKPTSPASSQQLTPFPSSNKAPSSSSLKPALTRDSKKEPRKPAEQGLPAMAMTKDPWADSAISIEAIRDTFMDLGDDGGLGFGPMDEFLNAEMFTSTQDTPDSVETGIVTQTPKDSDMPKNEDVGGKNTNPTEDSWIPMDWYRLPGHFEDGLLTNETCENIDWEMVDFKDGSMGIDDSGIAICAM</sequence>
<keyword evidence="2" id="KW-0539">Nucleus</keyword>
<feature type="compositionally biased region" description="Polar residues" evidence="3">
    <location>
        <begin position="895"/>
        <end position="918"/>
    </location>
</feature>
<feature type="compositionally biased region" description="Polar residues" evidence="3">
    <location>
        <begin position="1090"/>
        <end position="1113"/>
    </location>
</feature>
<feature type="compositionally biased region" description="Polar residues" evidence="3">
    <location>
        <begin position="728"/>
        <end position="750"/>
    </location>
</feature>
<feature type="region of interest" description="Disordered" evidence="3">
    <location>
        <begin position="1"/>
        <end position="26"/>
    </location>
</feature>
<feature type="compositionally biased region" description="Low complexity" evidence="3">
    <location>
        <begin position="154"/>
        <end position="208"/>
    </location>
</feature>
<feature type="compositionally biased region" description="Polar residues" evidence="3">
    <location>
        <begin position="1309"/>
        <end position="1330"/>
    </location>
</feature>
<evidence type="ECO:0000256" key="3">
    <source>
        <dbReference type="SAM" id="MobiDB-lite"/>
    </source>
</evidence>
<dbReference type="InterPro" id="IPR036546">
    <property type="entry name" value="MED15_KIX"/>
</dbReference>
<feature type="compositionally biased region" description="Basic and acidic residues" evidence="3">
    <location>
        <begin position="1428"/>
        <end position="1439"/>
    </location>
</feature>
<feature type="region of interest" description="Disordered" evidence="3">
    <location>
        <begin position="126"/>
        <end position="211"/>
    </location>
</feature>
<comment type="subcellular location">
    <subcellularLocation>
        <location evidence="1">Nucleus</location>
    </subcellularLocation>
</comment>
<protein>
    <recommendedName>
        <fullName evidence="4">Mediator complex subunit 15 KIX domain-containing protein</fullName>
    </recommendedName>
</protein>
<evidence type="ECO:0000313" key="6">
    <source>
        <dbReference type="Proteomes" id="UP001610335"/>
    </source>
</evidence>
<feature type="compositionally biased region" description="Polar residues" evidence="3">
    <location>
        <begin position="1"/>
        <end position="13"/>
    </location>
</feature>
<reference evidence="5 6" key="1">
    <citation type="submission" date="2024-07" db="EMBL/GenBank/DDBJ databases">
        <title>Section-level genome sequencing and comparative genomics of Aspergillus sections Usti and Cavernicolus.</title>
        <authorList>
            <consortium name="Lawrence Berkeley National Laboratory"/>
            <person name="Nybo J.L."/>
            <person name="Vesth T.C."/>
            <person name="Theobald S."/>
            <person name="Frisvad J.C."/>
            <person name="Larsen T.O."/>
            <person name="Kjaerboelling I."/>
            <person name="Rothschild-Mancinelli K."/>
            <person name="Lyhne E.K."/>
            <person name="Kogle M.E."/>
            <person name="Barry K."/>
            <person name="Clum A."/>
            <person name="Na H."/>
            <person name="Ledsgaard L."/>
            <person name="Lin J."/>
            <person name="Lipzen A."/>
            <person name="Kuo A."/>
            <person name="Riley R."/>
            <person name="Mondo S."/>
            <person name="LaButti K."/>
            <person name="Haridas S."/>
            <person name="Pangalinan J."/>
            <person name="Salamov A.A."/>
            <person name="Simmons B.A."/>
            <person name="Magnuson J.K."/>
            <person name="Chen J."/>
            <person name="Drula E."/>
            <person name="Henrissat B."/>
            <person name="Wiebenga A."/>
            <person name="Lubbers R.J."/>
            <person name="Gomes A.C."/>
            <person name="Makela M.R."/>
            <person name="Stajich J."/>
            <person name="Grigoriev I.V."/>
            <person name="Mortensen U.H."/>
            <person name="De vries R.P."/>
            <person name="Baker S.E."/>
            <person name="Andersen M.R."/>
        </authorList>
    </citation>
    <scope>NUCLEOTIDE SEQUENCE [LARGE SCALE GENOMIC DNA]</scope>
    <source>
        <strain evidence="5 6">CBS 600.67</strain>
    </source>
</reference>
<evidence type="ECO:0000256" key="1">
    <source>
        <dbReference type="ARBA" id="ARBA00004123"/>
    </source>
</evidence>
<feature type="compositionally biased region" description="Basic and acidic residues" evidence="3">
    <location>
        <begin position="1345"/>
        <end position="1357"/>
    </location>
</feature>
<feature type="compositionally biased region" description="Low complexity" evidence="3">
    <location>
        <begin position="844"/>
        <end position="865"/>
    </location>
</feature>
<proteinExistence type="predicted"/>
<dbReference type="EMBL" id="JBFXLS010000032">
    <property type="protein sequence ID" value="KAL2826055.1"/>
    <property type="molecule type" value="Genomic_DNA"/>
</dbReference>
<feature type="region of interest" description="Disordered" evidence="3">
    <location>
        <begin position="803"/>
        <end position="922"/>
    </location>
</feature>
<dbReference type="Proteomes" id="UP001610335">
    <property type="component" value="Unassembled WGS sequence"/>
</dbReference>